<dbReference type="AlphaFoldDB" id="A0A158KIZ1"/>
<keyword evidence="3" id="KW-1185">Reference proteome</keyword>
<evidence type="ECO:0000313" key="2">
    <source>
        <dbReference type="EMBL" id="SAL81118.1"/>
    </source>
</evidence>
<evidence type="ECO:0000259" key="1">
    <source>
        <dbReference type="Pfam" id="PF10137"/>
    </source>
</evidence>
<dbReference type="EMBL" id="FCON02000099">
    <property type="protein sequence ID" value="SAL81118.1"/>
    <property type="molecule type" value="Genomic_DNA"/>
</dbReference>
<name>A0A158KIZ1_9BURK</name>
<protein>
    <submittedName>
        <fullName evidence="2">Nucleotide-binding protein</fullName>
    </submittedName>
</protein>
<dbReference type="Proteomes" id="UP000054770">
    <property type="component" value="Unassembled WGS sequence"/>
</dbReference>
<organism evidence="2 3">
    <name type="scientific">Caballeronia choica</name>
    <dbReference type="NCBI Taxonomy" id="326476"/>
    <lineage>
        <taxon>Bacteria</taxon>
        <taxon>Pseudomonadati</taxon>
        <taxon>Pseudomonadota</taxon>
        <taxon>Betaproteobacteria</taxon>
        <taxon>Burkholderiales</taxon>
        <taxon>Burkholderiaceae</taxon>
        <taxon>Caballeronia</taxon>
    </lineage>
</organism>
<evidence type="ECO:0000313" key="3">
    <source>
        <dbReference type="Proteomes" id="UP000054770"/>
    </source>
</evidence>
<feature type="domain" description="CD-NTase-associated protein 12/Pycsar effector protein TIR" evidence="1">
    <location>
        <begin position="2"/>
        <end position="65"/>
    </location>
</feature>
<dbReference type="GO" id="GO:0050135">
    <property type="term" value="F:NADP+ nucleosidase activity"/>
    <property type="evidence" value="ECO:0007669"/>
    <property type="project" value="InterPro"/>
</dbReference>
<dbReference type="Pfam" id="PF10137">
    <property type="entry name" value="CAP12-PCTIR_TIR"/>
    <property type="match status" value="1"/>
</dbReference>
<dbReference type="InterPro" id="IPR019302">
    <property type="entry name" value="CAP12/PCTIR_TIR_dom"/>
</dbReference>
<gene>
    <name evidence="2" type="ORF">AWB68_06033</name>
</gene>
<sequence>MVLLTADDMGRANAAIDLQPRARQNVVFELGYFAGKLGRANVCAVYEHGVELPSDLAGLTYVSFDPAGHWRVAFAKELKAAGYTVDMNKAM</sequence>
<reference evidence="2" key="1">
    <citation type="submission" date="2016-01" db="EMBL/GenBank/DDBJ databases">
        <authorList>
            <person name="Peeters C."/>
        </authorList>
    </citation>
    <scope>NUCLEOTIDE SEQUENCE [LARGE SCALE GENOMIC DNA]</scope>
    <source>
        <strain evidence="2">LMG 22940</strain>
    </source>
</reference>
<comment type="caution">
    <text evidence="2">The sequence shown here is derived from an EMBL/GenBank/DDBJ whole genome shotgun (WGS) entry which is preliminary data.</text>
</comment>
<accession>A0A158KIZ1</accession>
<proteinExistence type="predicted"/>